<dbReference type="InterPro" id="IPR036397">
    <property type="entry name" value="RNaseH_sf"/>
</dbReference>
<proteinExistence type="predicted"/>
<dbReference type="OrthoDB" id="3158924at2759"/>
<evidence type="ECO:0000313" key="2">
    <source>
        <dbReference type="Proteomes" id="UP000765509"/>
    </source>
</evidence>
<sequence length="101" mass="11736">MKIPLRLTNTVISWTGIFTTIIIDRDPKFTTELWTDLHQLFGTKLSFFTAYHLQTDSLAARMIQSLEDMVRILCACGLEFKYSNGFNHDWCTLLPELELAY</sequence>
<reference evidence="1" key="1">
    <citation type="submission" date="2021-03" db="EMBL/GenBank/DDBJ databases">
        <title>Draft genome sequence of rust myrtle Austropuccinia psidii MF-1, a brazilian biotype.</title>
        <authorList>
            <person name="Quecine M.C."/>
            <person name="Pachon D.M.R."/>
            <person name="Bonatelli M.L."/>
            <person name="Correr F.H."/>
            <person name="Franceschini L.M."/>
            <person name="Leite T.F."/>
            <person name="Margarido G.R.A."/>
            <person name="Almeida C.A."/>
            <person name="Ferrarezi J.A."/>
            <person name="Labate C.A."/>
        </authorList>
    </citation>
    <scope>NUCLEOTIDE SEQUENCE</scope>
    <source>
        <strain evidence="1">MF-1</strain>
    </source>
</reference>
<dbReference type="Gene3D" id="3.30.420.10">
    <property type="entry name" value="Ribonuclease H-like superfamily/Ribonuclease H"/>
    <property type="match status" value="1"/>
</dbReference>
<dbReference type="InterPro" id="IPR012337">
    <property type="entry name" value="RNaseH-like_sf"/>
</dbReference>
<protein>
    <recommendedName>
        <fullName evidence="3">Integrase catalytic domain-containing protein</fullName>
    </recommendedName>
</protein>
<accession>A0A9Q3L0X0</accession>
<dbReference type="EMBL" id="AVOT02145675">
    <property type="protein sequence ID" value="MBW0591928.1"/>
    <property type="molecule type" value="Genomic_DNA"/>
</dbReference>
<keyword evidence="2" id="KW-1185">Reference proteome</keyword>
<dbReference type="Proteomes" id="UP000765509">
    <property type="component" value="Unassembled WGS sequence"/>
</dbReference>
<name>A0A9Q3L0X0_9BASI</name>
<evidence type="ECO:0008006" key="3">
    <source>
        <dbReference type="Google" id="ProtNLM"/>
    </source>
</evidence>
<evidence type="ECO:0000313" key="1">
    <source>
        <dbReference type="EMBL" id="MBW0591928.1"/>
    </source>
</evidence>
<dbReference type="GO" id="GO:0003676">
    <property type="term" value="F:nucleic acid binding"/>
    <property type="evidence" value="ECO:0007669"/>
    <property type="project" value="InterPro"/>
</dbReference>
<gene>
    <name evidence="1" type="ORF">O181_131643</name>
</gene>
<dbReference type="AlphaFoldDB" id="A0A9Q3L0X0"/>
<comment type="caution">
    <text evidence="1">The sequence shown here is derived from an EMBL/GenBank/DDBJ whole genome shotgun (WGS) entry which is preliminary data.</text>
</comment>
<dbReference type="SUPFAM" id="SSF53098">
    <property type="entry name" value="Ribonuclease H-like"/>
    <property type="match status" value="1"/>
</dbReference>
<organism evidence="1 2">
    <name type="scientific">Austropuccinia psidii MF-1</name>
    <dbReference type="NCBI Taxonomy" id="1389203"/>
    <lineage>
        <taxon>Eukaryota</taxon>
        <taxon>Fungi</taxon>
        <taxon>Dikarya</taxon>
        <taxon>Basidiomycota</taxon>
        <taxon>Pucciniomycotina</taxon>
        <taxon>Pucciniomycetes</taxon>
        <taxon>Pucciniales</taxon>
        <taxon>Sphaerophragmiaceae</taxon>
        <taxon>Austropuccinia</taxon>
    </lineage>
</organism>